<dbReference type="AlphaFoldDB" id="A0A2M7FX91"/>
<dbReference type="EMBL" id="PFFQ01000066">
    <property type="protein sequence ID" value="PIW13755.1"/>
    <property type="molecule type" value="Genomic_DNA"/>
</dbReference>
<evidence type="ECO:0000313" key="2">
    <source>
        <dbReference type="Proteomes" id="UP000231019"/>
    </source>
</evidence>
<dbReference type="InterPro" id="IPR046508">
    <property type="entry name" value="DUF6686"/>
</dbReference>
<gene>
    <name evidence="1" type="ORF">COW36_24110</name>
</gene>
<protein>
    <submittedName>
        <fullName evidence="1">Uncharacterized protein</fullName>
    </submittedName>
</protein>
<sequence>MQKHNAEERSHPIAESLHGEVSYCSCCKQYQLKFKNIGIPFSKKGLESFKSVLEQSYLNLALEQNHNPTLKIRCANMMLSFKLEEADEILELIKQAQIETVRAELEYLYQLPES</sequence>
<evidence type="ECO:0000313" key="1">
    <source>
        <dbReference type="EMBL" id="PIW13755.1"/>
    </source>
</evidence>
<reference evidence="1 2" key="1">
    <citation type="submission" date="2017-09" db="EMBL/GenBank/DDBJ databases">
        <title>Depth-based differentiation of microbial function through sediment-hosted aquifers and enrichment of novel symbionts in the deep terrestrial subsurface.</title>
        <authorList>
            <person name="Probst A.J."/>
            <person name="Ladd B."/>
            <person name="Jarett J.K."/>
            <person name="Geller-Mcgrath D.E."/>
            <person name="Sieber C.M."/>
            <person name="Emerson J.B."/>
            <person name="Anantharaman K."/>
            <person name="Thomas B.C."/>
            <person name="Malmstrom R."/>
            <person name="Stieglmeier M."/>
            <person name="Klingl A."/>
            <person name="Woyke T."/>
            <person name="Ryan C.M."/>
            <person name="Banfield J.F."/>
        </authorList>
    </citation>
    <scope>NUCLEOTIDE SEQUENCE [LARGE SCALE GENOMIC DNA]</scope>
    <source>
        <strain evidence="1">CG17_big_fil_post_rev_8_21_14_2_50_48_46</strain>
    </source>
</reference>
<accession>A0A2M7FX91</accession>
<dbReference type="Proteomes" id="UP000231019">
    <property type="component" value="Unassembled WGS sequence"/>
</dbReference>
<name>A0A2M7FX91_9BACT</name>
<organism evidence="1 2">
    <name type="scientific">bacterium (Candidatus Blackallbacteria) CG17_big_fil_post_rev_8_21_14_2_50_48_46</name>
    <dbReference type="NCBI Taxonomy" id="2014261"/>
    <lineage>
        <taxon>Bacteria</taxon>
        <taxon>Candidatus Blackallbacteria</taxon>
    </lineage>
</organism>
<comment type="caution">
    <text evidence="1">The sequence shown here is derived from an EMBL/GenBank/DDBJ whole genome shotgun (WGS) entry which is preliminary data.</text>
</comment>
<dbReference type="Pfam" id="PF20391">
    <property type="entry name" value="DUF6686"/>
    <property type="match status" value="1"/>
</dbReference>
<proteinExistence type="predicted"/>